<dbReference type="EMBL" id="VUNG01000061">
    <property type="protein sequence ID" value="MST85908.1"/>
    <property type="molecule type" value="Genomic_DNA"/>
</dbReference>
<feature type="compositionally biased region" description="Basic and acidic residues" evidence="2">
    <location>
        <begin position="105"/>
        <end position="121"/>
    </location>
</feature>
<dbReference type="Pfam" id="PF18435">
    <property type="entry name" value="EstA_Ig_like"/>
    <property type="match status" value="1"/>
</dbReference>
<dbReference type="Gene3D" id="2.60.40.2180">
    <property type="match status" value="1"/>
</dbReference>
<dbReference type="Pfam" id="PF00756">
    <property type="entry name" value="Esterase"/>
    <property type="match status" value="1"/>
</dbReference>
<feature type="region of interest" description="Disordered" evidence="2">
    <location>
        <begin position="101"/>
        <end position="143"/>
    </location>
</feature>
<dbReference type="SUPFAM" id="SSF53474">
    <property type="entry name" value="alpha/beta-Hydrolases"/>
    <property type="match status" value="1"/>
</dbReference>
<dbReference type="Gene3D" id="3.40.50.1820">
    <property type="entry name" value="alpha/beta hydrolase"/>
    <property type="match status" value="1"/>
</dbReference>
<evidence type="ECO:0000256" key="2">
    <source>
        <dbReference type="SAM" id="MobiDB-lite"/>
    </source>
</evidence>
<dbReference type="InterPro" id="IPR029058">
    <property type="entry name" value="AB_hydrolase_fold"/>
</dbReference>
<feature type="compositionally biased region" description="Gly residues" evidence="2">
    <location>
        <begin position="122"/>
        <end position="131"/>
    </location>
</feature>
<reference evidence="5 6" key="1">
    <citation type="submission" date="2019-08" db="EMBL/GenBank/DDBJ databases">
        <title>In-depth cultivation of the pig gut microbiome towards novel bacterial diversity and tailored functional studies.</title>
        <authorList>
            <person name="Wylensek D."/>
            <person name="Hitch T.C.A."/>
            <person name="Clavel T."/>
        </authorList>
    </citation>
    <scope>NUCLEOTIDE SEQUENCE [LARGE SCALE GENOMIC DNA]</scope>
    <source>
        <strain evidence="5 6">LKV-178-WT-2A</strain>
    </source>
</reference>
<keyword evidence="6" id="KW-1185">Reference proteome</keyword>
<dbReference type="InterPro" id="IPR050955">
    <property type="entry name" value="Plant_Biomass_Hydrol_Est"/>
</dbReference>
<evidence type="ECO:0000259" key="4">
    <source>
        <dbReference type="Pfam" id="PF18435"/>
    </source>
</evidence>
<feature type="signal peptide" evidence="3">
    <location>
        <begin position="1"/>
        <end position="19"/>
    </location>
</feature>
<gene>
    <name evidence="5" type="ORF">FYJ73_14750</name>
</gene>
<dbReference type="InterPro" id="IPR041172">
    <property type="entry name" value="EstA_Ig-like_N"/>
</dbReference>
<proteinExistence type="predicted"/>
<protein>
    <recommendedName>
        <fullName evidence="4">Esterase Ig-like N-terminal domain-containing protein</fullName>
    </recommendedName>
</protein>
<name>A0A7K0KJ28_9BACT</name>
<accession>A0A7K0KJ28</accession>
<dbReference type="Proteomes" id="UP000438914">
    <property type="component" value="Unassembled WGS sequence"/>
</dbReference>
<feature type="domain" description="Esterase Ig-like N-terminal" evidence="4">
    <location>
        <begin position="27"/>
        <end position="164"/>
    </location>
</feature>
<evidence type="ECO:0000256" key="1">
    <source>
        <dbReference type="ARBA" id="ARBA00022729"/>
    </source>
</evidence>
<dbReference type="AlphaFoldDB" id="A0A7K0KJ28"/>
<keyword evidence="1 3" id="KW-0732">Signal</keyword>
<evidence type="ECO:0000313" key="5">
    <source>
        <dbReference type="EMBL" id="MST85908.1"/>
    </source>
</evidence>
<comment type="caution">
    <text evidence="5">The sequence shown here is derived from an EMBL/GenBank/DDBJ whole genome shotgun (WGS) entry which is preliminary data.</text>
</comment>
<organism evidence="5 6">
    <name type="scientific">Hallella mizrahii</name>
    <dbReference type="NCBI Taxonomy" id="2606637"/>
    <lineage>
        <taxon>Bacteria</taxon>
        <taxon>Pseudomonadati</taxon>
        <taxon>Bacteroidota</taxon>
        <taxon>Bacteroidia</taxon>
        <taxon>Bacteroidales</taxon>
        <taxon>Prevotellaceae</taxon>
        <taxon>Hallella</taxon>
    </lineage>
</organism>
<dbReference type="InterPro" id="IPR000801">
    <property type="entry name" value="Esterase-like"/>
</dbReference>
<evidence type="ECO:0000256" key="3">
    <source>
        <dbReference type="SAM" id="SignalP"/>
    </source>
</evidence>
<feature type="chain" id="PRO_5029852151" description="Esterase Ig-like N-terminal domain-containing protein" evidence="3">
    <location>
        <begin position="20"/>
        <end position="434"/>
    </location>
</feature>
<sequence>MKKLVSAVCLLFVAVAMVAATSHVKHVTAIGEVLGDGAKTTAVAIEYDAPILSSSLSTASYTVDGRTVKRVYTNSEAMKSRSPRKGRFVIVELKTTVSLTPDFGPDMKKDNDKADDPKDKGQGGGPAGGITAGNRPTRESNPFPITATLTQVKAIKTTTGKTYKAGAKLTSDKSRTLIADDFKQLTFKDDKTGVTLRYNLFVPQNYDASKRYPLVLFMHDASGANQNDNYTLLQGNGATVWASPRDQAKHPCFVLAPQYDEIVVDDSFRVTPSAETTIDLLDSIKAQYSIDADRVYTTGQSMGCMMSYLLMSTHPDEFAAGMLVAGQWNPKVIAPMAKKPLWLITSTGDAKGSAGAATALKLWSSLGAKTDSAAWPLDTTEVARAQEIEALRSKPVTIRYAHLQGGWHNGTWRVAYTFAGIRDWLFEQRKKDNE</sequence>
<dbReference type="PANTHER" id="PTHR43037">
    <property type="entry name" value="UNNAMED PRODUCT-RELATED"/>
    <property type="match status" value="1"/>
</dbReference>
<dbReference type="PANTHER" id="PTHR43037:SF1">
    <property type="entry name" value="BLL1128 PROTEIN"/>
    <property type="match status" value="1"/>
</dbReference>
<dbReference type="RefSeq" id="WP_154535507.1">
    <property type="nucleotide sequence ID" value="NZ_VUNG01000061.1"/>
</dbReference>
<evidence type="ECO:0000313" key="6">
    <source>
        <dbReference type="Proteomes" id="UP000438914"/>
    </source>
</evidence>